<protein>
    <submittedName>
        <fullName evidence="4">Class I SAM-dependent methyltransferase</fullName>
    </submittedName>
</protein>
<keyword evidence="1 4" id="KW-0489">Methyltransferase</keyword>
<organism evidence="4 5">
    <name type="scientific">Candidatus Propionivibrio dominans</name>
    <dbReference type="NCBI Taxonomy" id="2954373"/>
    <lineage>
        <taxon>Bacteria</taxon>
        <taxon>Pseudomonadati</taxon>
        <taxon>Pseudomonadota</taxon>
        <taxon>Betaproteobacteria</taxon>
        <taxon>Rhodocyclales</taxon>
        <taxon>Rhodocyclaceae</taxon>
        <taxon>Propionivibrio</taxon>
    </lineage>
</organism>
<dbReference type="InterPro" id="IPR050320">
    <property type="entry name" value="N5-glutamine_MTase"/>
</dbReference>
<proteinExistence type="predicted"/>
<feature type="domain" description="Methyltransferase small" evidence="3">
    <location>
        <begin position="175"/>
        <end position="278"/>
    </location>
</feature>
<dbReference type="GO" id="GO:0003676">
    <property type="term" value="F:nucleic acid binding"/>
    <property type="evidence" value="ECO:0007669"/>
    <property type="project" value="InterPro"/>
</dbReference>
<evidence type="ECO:0000313" key="5">
    <source>
        <dbReference type="Proteomes" id="UP000886602"/>
    </source>
</evidence>
<evidence type="ECO:0000256" key="1">
    <source>
        <dbReference type="ARBA" id="ARBA00022603"/>
    </source>
</evidence>
<name>A0A9D7I742_9RHOO</name>
<dbReference type="PANTHER" id="PTHR18895">
    <property type="entry name" value="HEMK METHYLTRANSFERASE"/>
    <property type="match status" value="1"/>
</dbReference>
<reference evidence="4" key="1">
    <citation type="submission" date="2020-10" db="EMBL/GenBank/DDBJ databases">
        <title>Connecting structure to function with the recovery of over 1000 high-quality activated sludge metagenome-assembled genomes encoding full-length rRNA genes using long-read sequencing.</title>
        <authorList>
            <person name="Singleton C.M."/>
            <person name="Petriglieri F."/>
            <person name="Kristensen J.M."/>
            <person name="Kirkegaard R.H."/>
            <person name="Michaelsen T.Y."/>
            <person name="Andersen M.H."/>
            <person name="Karst S.M."/>
            <person name="Dueholm M.S."/>
            <person name="Nielsen P.H."/>
            <person name="Albertsen M."/>
        </authorList>
    </citation>
    <scope>NUCLEOTIDE SEQUENCE</scope>
    <source>
        <strain evidence="4">EsbW_18-Q3-R4-48_MAXAC.044</strain>
    </source>
</reference>
<dbReference type="InterPro" id="IPR002052">
    <property type="entry name" value="DNA_methylase_N6_adenine_CS"/>
</dbReference>
<evidence type="ECO:0000256" key="2">
    <source>
        <dbReference type="ARBA" id="ARBA00022691"/>
    </source>
</evidence>
<accession>A0A9D7I742</accession>
<dbReference type="Proteomes" id="UP000886602">
    <property type="component" value="Unassembled WGS sequence"/>
</dbReference>
<keyword evidence="1 4" id="KW-0808">Transferase</keyword>
<evidence type="ECO:0000313" key="4">
    <source>
        <dbReference type="EMBL" id="MBK7421743.1"/>
    </source>
</evidence>
<dbReference type="Gene3D" id="3.40.50.150">
    <property type="entry name" value="Vaccinia Virus protein VP39"/>
    <property type="match status" value="1"/>
</dbReference>
<dbReference type="PROSITE" id="PS00092">
    <property type="entry name" value="N6_MTASE"/>
    <property type="match status" value="1"/>
</dbReference>
<dbReference type="SUPFAM" id="SSF53335">
    <property type="entry name" value="S-adenosyl-L-methionine-dependent methyltransferases"/>
    <property type="match status" value="1"/>
</dbReference>
<dbReference type="InterPro" id="IPR029063">
    <property type="entry name" value="SAM-dependent_MTases_sf"/>
</dbReference>
<dbReference type="GO" id="GO:0032259">
    <property type="term" value="P:methylation"/>
    <property type="evidence" value="ECO:0007669"/>
    <property type="project" value="UniProtKB-KW"/>
</dbReference>
<keyword evidence="2" id="KW-0949">S-adenosyl-L-methionine</keyword>
<dbReference type="InterPro" id="IPR007848">
    <property type="entry name" value="Small_mtfrase_dom"/>
</dbReference>
<dbReference type="PANTHER" id="PTHR18895:SF74">
    <property type="entry name" value="MTRF1L RELEASE FACTOR GLUTAMINE METHYLTRANSFERASE"/>
    <property type="match status" value="1"/>
</dbReference>
<gene>
    <name evidence="4" type="ORF">IPJ48_00830</name>
</gene>
<dbReference type="EMBL" id="JADJNC010000003">
    <property type="protein sequence ID" value="MBK7421743.1"/>
    <property type="molecule type" value="Genomic_DNA"/>
</dbReference>
<comment type="caution">
    <text evidence="4">The sequence shown here is derived from an EMBL/GenBank/DDBJ whole genome shotgun (WGS) entry which is preliminary data.</text>
</comment>
<dbReference type="GO" id="GO:0036009">
    <property type="term" value="F:protein-glutamine N-methyltransferase activity"/>
    <property type="evidence" value="ECO:0007669"/>
    <property type="project" value="TreeGrafter"/>
</dbReference>
<dbReference type="Pfam" id="PF05175">
    <property type="entry name" value="MTS"/>
    <property type="match status" value="1"/>
</dbReference>
<sequence>MDCPIIDWTEGDECRSARWRSAAGVPPPTRVQVVDDTLTADAAYRLACEGSALLWRGDFQNARQLLQAMARRAERSSHKSRTSMDAPAQAFHMQRMAQAQRARTLGMLLIPFDPDHHIPLRRAPDVRQACAEAHGAHGAVTEPYVASLRELLGLIGAHEWRKKGVDIPALGARIHPHYGVFSPLRGEYVALVAAAPLPGLLSANSLAFDIGTGTAVLAAVLARRGVARVVATDQDVRALDCARENVARLGLSGQVEVVQADLFPPGAAPLIVCNPPWVPARPGSPLDHAVYDPDSRMLRGFLDGLATHLAPGGEGWLILSDLAEHLALRSRGELLALIDRAGLQVLSRADVRPTHPRANDPGDPLHAARAAEITSLWRLGVQ</sequence>
<evidence type="ECO:0000259" key="3">
    <source>
        <dbReference type="Pfam" id="PF05175"/>
    </source>
</evidence>
<dbReference type="AlphaFoldDB" id="A0A9D7I742"/>
<dbReference type="CDD" id="cd02440">
    <property type="entry name" value="AdoMet_MTases"/>
    <property type="match status" value="1"/>
</dbReference>